<keyword evidence="2" id="KW-1185">Reference proteome</keyword>
<evidence type="ECO:0000313" key="2">
    <source>
        <dbReference type="Proteomes" id="UP000011081"/>
    </source>
</evidence>
<gene>
    <name evidence="1" type="ORF">VCUG_01950</name>
</gene>
<accession>L2GT74</accession>
<dbReference type="Proteomes" id="UP000011081">
    <property type="component" value="Unassembled WGS sequence"/>
</dbReference>
<evidence type="ECO:0000313" key="1">
    <source>
        <dbReference type="EMBL" id="ELA46572.1"/>
    </source>
</evidence>
<name>L2GT74_VAVCU</name>
<dbReference type="EMBL" id="GL877440">
    <property type="protein sequence ID" value="ELA46572.1"/>
    <property type="molecule type" value="Genomic_DNA"/>
</dbReference>
<organism evidence="1 2">
    <name type="scientific">Vavraia culicis (isolate floridensis)</name>
    <name type="common">Microsporidian parasite</name>
    <dbReference type="NCBI Taxonomy" id="948595"/>
    <lineage>
        <taxon>Eukaryota</taxon>
        <taxon>Fungi</taxon>
        <taxon>Fungi incertae sedis</taxon>
        <taxon>Microsporidia</taxon>
        <taxon>Pleistophoridae</taxon>
        <taxon>Vavraia</taxon>
    </lineage>
</organism>
<dbReference type="RefSeq" id="XP_008074964.1">
    <property type="nucleotide sequence ID" value="XM_008076773.1"/>
</dbReference>
<dbReference type="InParanoid" id="L2GT74"/>
<proteinExistence type="predicted"/>
<protein>
    <submittedName>
        <fullName evidence="1">Uncharacterized protein</fullName>
    </submittedName>
</protein>
<dbReference type="GeneID" id="19879819"/>
<sequence length="126" mass="14833">MECYSAHGICTPFLIKARLLTFNFYVTEYTCLHQSAESKRSNCSFLWFYSGLKEFSLFCSFVSFSWLHRYCFTARIAVPSYRSTHNYHLVQIIVLLARAHFFPSNHFRRLLLLAISTFPLPTFLPK</sequence>
<reference evidence="2" key="1">
    <citation type="submission" date="2011-03" db="EMBL/GenBank/DDBJ databases">
        <title>The genome sequence of Vavraia culicis strain floridensis.</title>
        <authorList>
            <consortium name="The Broad Institute Genome Sequencing Platform"/>
            <person name="Cuomo C."/>
            <person name="Becnel J."/>
            <person name="Sanscrainte N."/>
            <person name="Young S.K."/>
            <person name="Zeng Q."/>
            <person name="Gargeya S."/>
            <person name="Fitzgerald M."/>
            <person name="Haas B."/>
            <person name="Abouelleil A."/>
            <person name="Alvarado L."/>
            <person name="Arachchi H.M."/>
            <person name="Berlin A."/>
            <person name="Chapman S.B."/>
            <person name="Gearin G."/>
            <person name="Goldberg J."/>
            <person name="Griggs A."/>
            <person name="Gujja S."/>
            <person name="Hansen M."/>
            <person name="Heiman D."/>
            <person name="Howarth C."/>
            <person name="Larimer J."/>
            <person name="Lui A."/>
            <person name="MacDonald P.J.P."/>
            <person name="McCowen C."/>
            <person name="Montmayeur A."/>
            <person name="Murphy C."/>
            <person name="Neiman D."/>
            <person name="Pearson M."/>
            <person name="Priest M."/>
            <person name="Roberts A."/>
            <person name="Saif S."/>
            <person name="Shea T."/>
            <person name="Sisk P."/>
            <person name="Stolte C."/>
            <person name="Sykes S."/>
            <person name="Wortman J."/>
            <person name="Nusbaum C."/>
            <person name="Birren B."/>
        </authorList>
    </citation>
    <scope>NUCLEOTIDE SEQUENCE [LARGE SCALE GENOMIC DNA]</scope>
    <source>
        <strain evidence="2">floridensis</strain>
    </source>
</reference>
<dbReference type="AlphaFoldDB" id="L2GT74"/>
<dbReference type="HOGENOM" id="CLU_1983257_0_0_1"/>
<dbReference type="VEuPathDB" id="MicrosporidiaDB:VCUG_01950"/>